<proteinExistence type="predicted"/>
<keyword evidence="1" id="KW-0862">Zinc</keyword>
<evidence type="ECO:0000313" key="3">
    <source>
        <dbReference type="Proteomes" id="UP000070134"/>
    </source>
</evidence>
<dbReference type="OrthoDB" id="3514174at2"/>
<gene>
    <name evidence="2" type="ORF">SA2016_0882</name>
</gene>
<dbReference type="PANTHER" id="PTHR12993">
    <property type="entry name" value="N-ACETYLGLUCOSAMINYL-PHOSPHATIDYLINOSITOL DE-N-ACETYLASE-RELATED"/>
    <property type="match status" value="1"/>
</dbReference>
<dbReference type="GO" id="GO:0016137">
    <property type="term" value="P:glycoside metabolic process"/>
    <property type="evidence" value="ECO:0007669"/>
    <property type="project" value="UniProtKB-ARBA"/>
</dbReference>
<dbReference type="Gene3D" id="3.40.50.10320">
    <property type="entry name" value="LmbE-like"/>
    <property type="match status" value="1"/>
</dbReference>
<dbReference type="SUPFAM" id="SSF102588">
    <property type="entry name" value="LmbE-like"/>
    <property type="match status" value="1"/>
</dbReference>
<dbReference type="InterPro" id="IPR024078">
    <property type="entry name" value="LmbE-like_dom_sf"/>
</dbReference>
<dbReference type="Pfam" id="PF02585">
    <property type="entry name" value="PIG-L"/>
    <property type="match status" value="1"/>
</dbReference>
<organism evidence="2 3">
    <name type="scientific">Sinomonas atrocyanea</name>
    <dbReference type="NCBI Taxonomy" id="37927"/>
    <lineage>
        <taxon>Bacteria</taxon>
        <taxon>Bacillati</taxon>
        <taxon>Actinomycetota</taxon>
        <taxon>Actinomycetes</taxon>
        <taxon>Micrococcales</taxon>
        <taxon>Micrococcaceae</taxon>
        <taxon>Sinomonas</taxon>
    </lineage>
</organism>
<dbReference type="PATRIC" id="fig|37927.3.peg.907"/>
<accession>A0A126ZWM4</accession>
<sequence length="241" mass="26994">MTAAEETAPLRVLAIAAHPDDVDFNAAGTVAKWVREGMEVTYLLVTSGDVGGFGSVPRDQIVSTRRKEQIWAARALGVEDVRFLEDYRDGDVEVTPALVRDLTRVIRQVRPHRVLSLSPERDWFRVHQGHPDHLATGEATARAVYPAARNPFAFPELISDEGLDAWTVQELWLMAHPNPNHGEDVTEVFDVKIRALQHHASQLPEPESLEERLRSRMTRSAQRLGAPEGRLVESFLKVDVS</sequence>
<keyword evidence="3" id="KW-1185">Reference proteome</keyword>
<evidence type="ECO:0000313" key="2">
    <source>
        <dbReference type="EMBL" id="AMM31570.1"/>
    </source>
</evidence>
<dbReference type="AlphaFoldDB" id="A0A126ZWM4"/>
<name>A0A126ZWM4_9MICC</name>
<dbReference type="STRING" id="37927.SA2016_0882"/>
<dbReference type="EMBL" id="CP014518">
    <property type="protein sequence ID" value="AMM31570.1"/>
    <property type="molecule type" value="Genomic_DNA"/>
</dbReference>
<dbReference type="InterPro" id="IPR003737">
    <property type="entry name" value="GlcNAc_PI_deacetylase-related"/>
</dbReference>
<dbReference type="GO" id="GO:0016811">
    <property type="term" value="F:hydrolase activity, acting on carbon-nitrogen (but not peptide) bonds, in linear amides"/>
    <property type="evidence" value="ECO:0007669"/>
    <property type="project" value="TreeGrafter"/>
</dbReference>
<evidence type="ECO:0000256" key="1">
    <source>
        <dbReference type="ARBA" id="ARBA00022833"/>
    </source>
</evidence>
<reference evidence="2 3" key="1">
    <citation type="submission" date="2016-02" db="EMBL/GenBank/DDBJ databases">
        <title>Complete genome of Sinomonas atrocyanea KCTC 3377.</title>
        <authorList>
            <person name="Kim K.M."/>
        </authorList>
    </citation>
    <scope>NUCLEOTIDE SEQUENCE [LARGE SCALE GENOMIC DNA]</scope>
    <source>
        <strain evidence="2 3">KCTC 3377</strain>
    </source>
</reference>
<protein>
    <submittedName>
        <fullName evidence="2">GlcNAc-PI de-N-acetylase</fullName>
    </submittedName>
</protein>
<dbReference type="RefSeq" id="WP_066495743.1">
    <property type="nucleotide sequence ID" value="NZ_BJMO01000084.1"/>
</dbReference>
<dbReference type="PANTHER" id="PTHR12993:SF28">
    <property type="entry name" value="LMBE FAMILY PROTEIN"/>
    <property type="match status" value="1"/>
</dbReference>
<dbReference type="Proteomes" id="UP000070134">
    <property type="component" value="Chromosome"/>
</dbReference>
<dbReference type="KEGG" id="satk:SA2016_0882"/>